<dbReference type="Proteomes" id="UP000324479">
    <property type="component" value="Unassembled WGS sequence"/>
</dbReference>
<dbReference type="CDD" id="cd14014">
    <property type="entry name" value="STKc_PknB_like"/>
    <property type="match status" value="1"/>
</dbReference>
<keyword evidence="10" id="KW-1185">Reference proteome</keyword>
<dbReference type="PROSITE" id="PS50011">
    <property type="entry name" value="PROTEIN_KINASE_DOM"/>
    <property type="match status" value="1"/>
</dbReference>
<dbReference type="PANTHER" id="PTHR43289:SF6">
    <property type="entry name" value="SERINE_THREONINE-PROTEIN KINASE NEKL-3"/>
    <property type="match status" value="1"/>
</dbReference>
<feature type="region of interest" description="Disordered" evidence="6">
    <location>
        <begin position="77"/>
        <end position="103"/>
    </location>
</feature>
<dbReference type="InterPro" id="IPR017441">
    <property type="entry name" value="Protein_kinase_ATP_BS"/>
</dbReference>
<evidence type="ECO:0000313" key="9">
    <source>
        <dbReference type="EMBL" id="KAA5543086.1"/>
    </source>
</evidence>
<proteinExistence type="predicted"/>
<organism evidence="9 10">
    <name type="scientific">Roseiconus nitratireducens</name>
    <dbReference type="NCBI Taxonomy" id="2605748"/>
    <lineage>
        <taxon>Bacteria</taxon>
        <taxon>Pseudomonadati</taxon>
        <taxon>Planctomycetota</taxon>
        <taxon>Planctomycetia</taxon>
        <taxon>Pirellulales</taxon>
        <taxon>Pirellulaceae</taxon>
        <taxon>Roseiconus</taxon>
    </lineage>
</organism>
<comment type="caution">
    <text evidence="9">The sequence shown here is derived from an EMBL/GenBank/DDBJ whole genome shotgun (WGS) entry which is preliminary data.</text>
</comment>
<dbReference type="Gene3D" id="1.10.10.1320">
    <property type="entry name" value="Anti-sigma factor, zinc-finger domain"/>
    <property type="match status" value="1"/>
</dbReference>
<keyword evidence="1" id="KW-0808">Transferase</keyword>
<dbReference type="InterPro" id="IPR000719">
    <property type="entry name" value="Prot_kinase_dom"/>
</dbReference>
<name>A0A5M6D8Y3_9BACT</name>
<dbReference type="Gene3D" id="3.30.200.20">
    <property type="entry name" value="Phosphorylase Kinase, domain 1"/>
    <property type="match status" value="1"/>
</dbReference>
<keyword evidence="7" id="KW-0812">Transmembrane</keyword>
<evidence type="ECO:0000313" key="10">
    <source>
        <dbReference type="Proteomes" id="UP000324479"/>
    </source>
</evidence>
<dbReference type="AlphaFoldDB" id="A0A5M6D8Y3"/>
<feature type="transmembrane region" description="Helical" evidence="7">
    <location>
        <begin position="447"/>
        <end position="467"/>
    </location>
</feature>
<gene>
    <name evidence="9" type="ORF">FYK55_12410</name>
</gene>
<protein>
    <submittedName>
        <fullName evidence="9">Protein kinase</fullName>
    </submittedName>
</protein>
<evidence type="ECO:0000256" key="2">
    <source>
        <dbReference type="ARBA" id="ARBA00022741"/>
    </source>
</evidence>
<evidence type="ECO:0000256" key="3">
    <source>
        <dbReference type="ARBA" id="ARBA00022777"/>
    </source>
</evidence>
<evidence type="ECO:0000256" key="6">
    <source>
        <dbReference type="SAM" id="MobiDB-lite"/>
    </source>
</evidence>
<sequence>MVTTACPDDQTLERYLRGEFDPREVDSLEQHLESCPDCEQTLASLEQASDSLLRHLPLVAGAKSGTAPVPTWLQALKADPPQDSMRRSSQAETQNDRPNLSADRNHLLGSYELLGVLGKGGMGVVYHGRHRKLGREVAIKVVNPRLFNAQEAHARFDREIGVLGRLNHPGIVAATDAGEFRGAAFLVMEKIDGIDLQTLVRQIGPLAPSEASEIIRQVALALAAAHQSGAIHRDVKPSNVMIDRGGTVKLLDFGLAHLSDTHSIDTETSLGQLLGTLDYMAPEQANGETVGTAADLYGLGSTLFFLLTGQPPRPTDREQGLLHRLRSISNTIAPEVQEFRADVPSELCRLTANLLATNPDERQQHAAEVAEQLSRWTDAVDAKRLADLVAKTSKPVAPANPEPVEQSLVDLLGPTDTHDHSEFSFGLAGSKPATVEASPKRRGHSRLWILGLGLLIVACLMGIVLILDTPEGKVRIESDLENAWIQFVDENERVQGTQIKQGDNAIELRAGRYKVRLSDPHAPAMISPYIIELTDGSEQVVHVRAIREEAEVSASHSNHGTPAGPDPSIVDGRTPDQWRQAYDQAEDVGAKIHAATQILRGLQPPNGSYADGHDHQGDEAIAVEAVKLGGELTEQLWNDRIEIALHDFLDDRFSPGVIPSGMDFLDVPEQWRDFLRTAQNKIVATCSHRQSTQVLADAITKGTDTECAFATMIAIRQSLSIMTDNSTAHILRDALTVPISPAARSKVITLAAGKIASESVVPGALFRVQSSEAMNLLGETLERDVLTVALQRQKPIDSGAEASSEVWLDLAPELGLDAKIASRLLLAISLQRKSSDDGHVVRLMDSRWRMEALPYEQNYAEKRRREIDWFVDGWLAAVNEYFKTVHPNQDPTEQERDMLRSVELAIPLLSSSDEQHRLADATADLLSRRLQAYYVGANVDASQQLGWHDVLPISPERMLTLIVQCSGQVPESVRQGAPISAETRDLVRRYEHLVDSGLDQTAYESERPSLVHVLQQAPFETVRIAAEATRLPASVPRTDAFYAASGDVQPTERYDTPPTDPLLMVGIFAAIIEENEQASQSFKQFLAEADPRFLSRHLKGIQGNLLIRDSLIRMMTNIARRTPDSETRQVVLQFDVGIKKAYGNAIAE</sequence>
<keyword evidence="4 5" id="KW-0067">ATP-binding</keyword>
<keyword evidence="7" id="KW-1133">Transmembrane helix</keyword>
<evidence type="ECO:0000256" key="7">
    <source>
        <dbReference type="SAM" id="Phobius"/>
    </source>
</evidence>
<dbReference type="PROSITE" id="PS00107">
    <property type="entry name" value="PROTEIN_KINASE_ATP"/>
    <property type="match status" value="1"/>
</dbReference>
<dbReference type="RefSeq" id="WP_150076750.1">
    <property type="nucleotide sequence ID" value="NZ_VWOX01000006.1"/>
</dbReference>
<dbReference type="Gene3D" id="1.10.510.10">
    <property type="entry name" value="Transferase(Phosphotransferase) domain 1"/>
    <property type="match status" value="1"/>
</dbReference>
<keyword evidence="7" id="KW-0472">Membrane</keyword>
<feature type="region of interest" description="Disordered" evidence="6">
    <location>
        <begin position="551"/>
        <end position="573"/>
    </location>
</feature>
<evidence type="ECO:0000259" key="8">
    <source>
        <dbReference type="PROSITE" id="PS50011"/>
    </source>
</evidence>
<evidence type="ECO:0000256" key="1">
    <source>
        <dbReference type="ARBA" id="ARBA00022679"/>
    </source>
</evidence>
<dbReference type="Pfam" id="PF13490">
    <property type="entry name" value="zf-HC2"/>
    <property type="match status" value="1"/>
</dbReference>
<keyword evidence="2 5" id="KW-0547">Nucleotide-binding</keyword>
<keyword evidence="3 9" id="KW-0418">Kinase</keyword>
<reference evidence="9 10" key="1">
    <citation type="submission" date="2019-08" db="EMBL/GenBank/DDBJ databases">
        <authorList>
            <person name="Dhanesh K."/>
            <person name="Kumar G."/>
            <person name="Sasikala C."/>
            <person name="Venkata Ramana C."/>
        </authorList>
    </citation>
    <scope>NUCLEOTIDE SEQUENCE [LARGE SCALE GENOMIC DNA]</scope>
    <source>
        <strain evidence="9 10">JC645</strain>
    </source>
</reference>
<accession>A0A5M6D8Y3</accession>
<dbReference type="EMBL" id="VWOX01000006">
    <property type="protein sequence ID" value="KAA5543086.1"/>
    <property type="molecule type" value="Genomic_DNA"/>
</dbReference>
<dbReference type="InterPro" id="IPR027383">
    <property type="entry name" value="Znf_put"/>
</dbReference>
<feature type="binding site" evidence="5">
    <location>
        <position position="140"/>
    </location>
    <ligand>
        <name>ATP</name>
        <dbReference type="ChEBI" id="CHEBI:30616"/>
    </ligand>
</feature>
<evidence type="ECO:0000256" key="4">
    <source>
        <dbReference type="ARBA" id="ARBA00022840"/>
    </source>
</evidence>
<dbReference type="GO" id="GO:0004674">
    <property type="term" value="F:protein serine/threonine kinase activity"/>
    <property type="evidence" value="ECO:0007669"/>
    <property type="project" value="TreeGrafter"/>
</dbReference>
<dbReference type="Pfam" id="PF00069">
    <property type="entry name" value="Pkinase"/>
    <property type="match status" value="1"/>
</dbReference>
<dbReference type="GO" id="GO:0005524">
    <property type="term" value="F:ATP binding"/>
    <property type="evidence" value="ECO:0007669"/>
    <property type="project" value="UniProtKB-UniRule"/>
</dbReference>
<feature type="domain" description="Protein kinase" evidence="8">
    <location>
        <begin position="111"/>
        <end position="377"/>
    </location>
</feature>
<dbReference type="InterPro" id="IPR011009">
    <property type="entry name" value="Kinase-like_dom_sf"/>
</dbReference>
<evidence type="ECO:0000256" key="5">
    <source>
        <dbReference type="PROSITE-ProRule" id="PRU10141"/>
    </source>
</evidence>
<dbReference type="InterPro" id="IPR041916">
    <property type="entry name" value="Anti_sigma_zinc_sf"/>
</dbReference>
<dbReference type="PANTHER" id="PTHR43289">
    <property type="entry name" value="MITOGEN-ACTIVATED PROTEIN KINASE KINASE KINASE 20-RELATED"/>
    <property type="match status" value="1"/>
</dbReference>
<feature type="compositionally biased region" description="Polar residues" evidence="6">
    <location>
        <begin position="87"/>
        <end position="98"/>
    </location>
</feature>
<dbReference type="SMART" id="SM00220">
    <property type="entry name" value="S_TKc"/>
    <property type="match status" value="1"/>
</dbReference>
<dbReference type="SUPFAM" id="SSF56112">
    <property type="entry name" value="Protein kinase-like (PK-like)"/>
    <property type="match status" value="1"/>
</dbReference>